<evidence type="ECO:0000256" key="1">
    <source>
        <dbReference type="ARBA" id="ARBA00004418"/>
    </source>
</evidence>
<dbReference type="InterPro" id="IPR039424">
    <property type="entry name" value="SBP_5"/>
</dbReference>
<dbReference type="PANTHER" id="PTHR30290">
    <property type="entry name" value="PERIPLASMIC BINDING COMPONENT OF ABC TRANSPORTER"/>
    <property type="match status" value="1"/>
</dbReference>
<accession>A0ABV1YHQ0</accession>
<dbReference type="EMBL" id="JAMYPJ010000023">
    <property type="protein sequence ID" value="MER8934660.1"/>
    <property type="molecule type" value="Genomic_DNA"/>
</dbReference>
<dbReference type="Gene3D" id="3.90.76.10">
    <property type="entry name" value="Dipeptide-binding Protein, Domain 1"/>
    <property type="match status" value="1"/>
</dbReference>
<dbReference type="InterPro" id="IPR023765">
    <property type="entry name" value="SBP_5_CS"/>
</dbReference>
<keyword evidence="3 4" id="KW-0732">Signal</keyword>
<dbReference type="PROSITE" id="PS01040">
    <property type="entry name" value="SBP_BACTERIAL_5"/>
    <property type="match status" value="1"/>
</dbReference>
<organism evidence="6 7">
    <name type="scientific">Mesorhizobium opportunistum</name>
    <dbReference type="NCBI Taxonomy" id="593909"/>
    <lineage>
        <taxon>Bacteria</taxon>
        <taxon>Pseudomonadati</taxon>
        <taxon>Pseudomonadota</taxon>
        <taxon>Alphaproteobacteria</taxon>
        <taxon>Hyphomicrobiales</taxon>
        <taxon>Phyllobacteriaceae</taxon>
        <taxon>Mesorhizobium</taxon>
    </lineage>
</organism>
<evidence type="ECO:0000259" key="5">
    <source>
        <dbReference type="Pfam" id="PF00496"/>
    </source>
</evidence>
<feature type="signal peptide" evidence="4">
    <location>
        <begin position="1"/>
        <end position="17"/>
    </location>
</feature>
<keyword evidence="7" id="KW-1185">Reference proteome</keyword>
<dbReference type="SUPFAM" id="SSF53850">
    <property type="entry name" value="Periplasmic binding protein-like II"/>
    <property type="match status" value="1"/>
</dbReference>
<dbReference type="PIRSF" id="PIRSF002741">
    <property type="entry name" value="MppA"/>
    <property type="match status" value="1"/>
</dbReference>
<feature type="domain" description="Solute-binding protein family 5" evidence="5">
    <location>
        <begin position="68"/>
        <end position="447"/>
    </location>
</feature>
<dbReference type="RefSeq" id="WP_287274063.1">
    <property type="nucleotide sequence ID" value="NZ_JAMYMY010000024.1"/>
</dbReference>
<evidence type="ECO:0000256" key="3">
    <source>
        <dbReference type="ARBA" id="ARBA00022729"/>
    </source>
</evidence>
<evidence type="ECO:0000313" key="7">
    <source>
        <dbReference type="Proteomes" id="UP001464387"/>
    </source>
</evidence>
<gene>
    <name evidence="6" type="ORF">NKI33_16975</name>
</gene>
<name>A0ABV1YHQ0_9HYPH</name>
<dbReference type="InterPro" id="IPR000914">
    <property type="entry name" value="SBP_5_dom"/>
</dbReference>
<evidence type="ECO:0000256" key="2">
    <source>
        <dbReference type="ARBA" id="ARBA00005695"/>
    </source>
</evidence>
<dbReference type="Pfam" id="PF00496">
    <property type="entry name" value="SBP_bac_5"/>
    <property type="match status" value="1"/>
</dbReference>
<protein>
    <submittedName>
        <fullName evidence="6">ABC transporter substrate-binding protein</fullName>
    </submittedName>
</protein>
<dbReference type="Gene3D" id="3.10.105.10">
    <property type="entry name" value="Dipeptide-binding Protein, Domain 3"/>
    <property type="match status" value="1"/>
</dbReference>
<feature type="chain" id="PRO_5046986487" evidence="4">
    <location>
        <begin position="18"/>
        <end position="530"/>
    </location>
</feature>
<dbReference type="Proteomes" id="UP001464387">
    <property type="component" value="Unassembled WGS sequence"/>
</dbReference>
<evidence type="ECO:0000256" key="4">
    <source>
        <dbReference type="SAM" id="SignalP"/>
    </source>
</evidence>
<proteinExistence type="inferred from homology"/>
<comment type="similarity">
    <text evidence="2">Belongs to the bacterial solute-binding protein 5 family.</text>
</comment>
<dbReference type="InterPro" id="IPR030678">
    <property type="entry name" value="Peptide/Ni-bd"/>
</dbReference>
<dbReference type="PANTHER" id="PTHR30290:SF38">
    <property type="entry name" value="D,D-DIPEPTIDE-BINDING PERIPLASMIC PROTEIN DDPA-RELATED"/>
    <property type="match status" value="1"/>
</dbReference>
<comment type="caution">
    <text evidence="6">The sequence shown here is derived from an EMBL/GenBank/DDBJ whole genome shotgun (WGS) entry which is preliminary data.</text>
</comment>
<dbReference type="CDD" id="cd08493">
    <property type="entry name" value="PBP2_DppA_like"/>
    <property type="match status" value="1"/>
</dbReference>
<comment type="subcellular location">
    <subcellularLocation>
        <location evidence="1">Periplasm</location>
    </subcellularLocation>
</comment>
<reference evidence="6 7" key="1">
    <citation type="journal article" date="2024" name="Proc. Natl. Acad. Sci. U.S.A.">
        <title>The evolutionary genomics of adaptation to stress in wild rhizobium bacteria.</title>
        <authorList>
            <person name="Kehlet-Delgado H."/>
            <person name="Montoya A.P."/>
            <person name="Jensen K.T."/>
            <person name="Wendlandt C.E."/>
            <person name="Dexheimer C."/>
            <person name="Roberts M."/>
            <person name="Torres Martinez L."/>
            <person name="Friesen M.L."/>
            <person name="Griffitts J.S."/>
            <person name="Porter S.S."/>
        </authorList>
    </citation>
    <scope>NUCLEOTIDE SEQUENCE [LARGE SCALE GENOMIC DNA]</scope>
    <source>
        <strain evidence="6 7">M0729</strain>
    </source>
</reference>
<evidence type="ECO:0000313" key="6">
    <source>
        <dbReference type="EMBL" id="MER8934660.1"/>
    </source>
</evidence>
<sequence>MTSKRSVLLLATLSLFALPVDDSMAKTLVYCTEASPDTFDPALASGTRDASATALYNRIVEFEPGTTKVRPGLAEKWEISDDRLTYTFHLRHGVKFHTVDGFTPSRDFNADDVLFTFERQADAQNPFHNYASRPYGYFDGMGMPRLVASWRKLDNYTVVMTLKAPHAPMLANLAMDFASVVSREYADRLLAEKRPLDLATKPVGTGPFQLVDYQQDAVIRYKANPDYWRGRPRIDDLIFAITTDASVRLEKLRAGECDVMPYPNPADLAAIKTAPGIKVMQQEGLNTGYLAFNTLQKPFDDPRVRKAIDMAIDRKALVDVVFRGTGEIARNPLPPTSWAYDKTTPDPVFDPDAARQALTDAGIKDLHMKVWAMPVQRPYNPNAQRMAEMIQSDLARIGVTVDIVTYEWAEYLARSKPVDRDGAMLFGFTGDNGDPDNFLSVPLGCAGVGATNRANWCFPAFDDLLRQAAGIVDLDARMKLYAQAQGIFREQTPWVVIAHSVVSIPMRERVQGYVMDPFDHHDFSNVDISE</sequence>
<dbReference type="Gene3D" id="3.40.190.10">
    <property type="entry name" value="Periplasmic binding protein-like II"/>
    <property type="match status" value="1"/>
</dbReference>